<evidence type="ECO:0000313" key="3">
    <source>
        <dbReference type="Proteomes" id="UP000679725"/>
    </source>
</evidence>
<gene>
    <name evidence="2" type="ORF">DYBT9623_04966</name>
</gene>
<dbReference type="EMBL" id="CAJRAU010000009">
    <property type="protein sequence ID" value="CAG5073876.1"/>
    <property type="molecule type" value="Genomic_DNA"/>
</dbReference>
<evidence type="ECO:0000256" key="1">
    <source>
        <dbReference type="SAM" id="MobiDB-lite"/>
    </source>
</evidence>
<name>A0ABN7RG79_9BACT</name>
<sequence>MILRAFFSDFIDLIFPRCCTGCDQPLIGSEATLCTFCRISLPRIGQSGLHADTLRYKFVNEPRVLFTHSFLLFTKKSKVQKLLHALKYRGNQEIGLVLGQMFGQEMQKRRNTSVGRSDHQRSAAFEKEKKSRLQSERFAGPGFFRIDWNSVVRHCTEKDQIH</sequence>
<evidence type="ECO:0000313" key="2">
    <source>
        <dbReference type="EMBL" id="CAG5073876.1"/>
    </source>
</evidence>
<feature type="compositionally biased region" description="Basic and acidic residues" evidence="1">
    <location>
        <begin position="116"/>
        <end position="132"/>
    </location>
</feature>
<reference evidence="2 3" key="1">
    <citation type="submission" date="2021-04" db="EMBL/GenBank/DDBJ databases">
        <authorList>
            <person name="Rodrigo-Torres L."/>
            <person name="Arahal R. D."/>
            <person name="Lucena T."/>
        </authorList>
    </citation>
    <scope>NUCLEOTIDE SEQUENCE [LARGE SCALE GENOMIC DNA]</scope>
    <source>
        <strain evidence="2 3">CECT 9623</strain>
    </source>
</reference>
<dbReference type="Proteomes" id="UP000679725">
    <property type="component" value="Unassembled WGS sequence"/>
</dbReference>
<comment type="caution">
    <text evidence="2">The sequence shown here is derived from an EMBL/GenBank/DDBJ whole genome shotgun (WGS) entry which is preliminary data.</text>
</comment>
<proteinExistence type="predicted"/>
<protein>
    <recommendedName>
        <fullName evidence="4">Amidophosphoribosyltransferase</fullName>
    </recommendedName>
</protein>
<evidence type="ECO:0008006" key="4">
    <source>
        <dbReference type="Google" id="ProtNLM"/>
    </source>
</evidence>
<feature type="region of interest" description="Disordered" evidence="1">
    <location>
        <begin position="108"/>
        <end position="132"/>
    </location>
</feature>
<accession>A0ABN7RG79</accession>
<organism evidence="2 3">
    <name type="scientific">Dyadobacter linearis</name>
    <dbReference type="NCBI Taxonomy" id="2823330"/>
    <lineage>
        <taxon>Bacteria</taxon>
        <taxon>Pseudomonadati</taxon>
        <taxon>Bacteroidota</taxon>
        <taxon>Cytophagia</taxon>
        <taxon>Cytophagales</taxon>
        <taxon>Spirosomataceae</taxon>
        <taxon>Dyadobacter</taxon>
    </lineage>
</organism>
<keyword evidence="3" id="KW-1185">Reference proteome</keyword>